<dbReference type="AlphaFoldDB" id="A0A0C3FZ55"/>
<dbReference type="Pfam" id="PF00250">
    <property type="entry name" value="Forkhead"/>
    <property type="match status" value="1"/>
</dbReference>
<gene>
    <name evidence="6" type="ORF">PILCRDRAFT_87339</name>
</gene>
<dbReference type="CDD" id="cd00059">
    <property type="entry name" value="FH_FOX"/>
    <property type="match status" value="1"/>
</dbReference>
<dbReference type="PANTHER" id="PTHR11829:SF343">
    <property type="entry name" value="FORK-HEAD DOMAIN-CONTAINING PROTEIN"/>
    <property type="match status" value="1"/>
</dbReference>
<dbReference type="InParanoid" id="A0A0C3FZ55"/>
<evidence type="ECO:0000313" key="7">
    <source>
        <dbReference type="Proteomes" id="UP000054166"/>
    </source>
</evidence>
<accession>A0A0C3FZ55</accession>
<dbReference type="GO" id="GO:0000981">
    <property type="term" value="F:DNA-binding transcription factor activity, RNA polymerase II-specific"/>
    <property type="evidence" value="ECO:0007669"/>
    <property type="project" value="TreeGrafter"/>
</dbReference>
<dbReference type="OrthoDB" id="5954824at2759"/>
<evidence type="ECO:0000256" key="1">
    <source>
        <dbReference type="ARBA" id="ARBA00023125"/>
    </source>
</evidence>
<dbReference type="PROSITE" id="PS00658">
    <property type="entry name" value="FORK_HEAD_2"/>
    <property type="match status" value="1"/>
</dbReference>
<dbReference type="SUPFAM" id="SSF46785">
    <property type="entry name" value="Winged helix' DNA-binding domain"/>
    <property type="match status" value="1"/>
</dbReference>
<feature type="region of interest" description="Disordered" evidence="4">
    <location>
        <begin position="582"/>
        <end position="630"/>
    </location>
</feature>
<dbReference type="HOGENOM" id="CLU_434185_0_0_1"/>
<dbReference type="GO" id="GO:0000978">
    <property type="term" value="F:RNA polymerase II cis-regulatory region sequence-specific DNA binding"/>
    <property type="evidence" value="ECO:0007669"/>
    <property type="project" value="TreeGrafter"/>
</dbReference>
<keyword evidence="7" id="KW-1185">Reference proteome</keyword>
<dbReference type="InterPro" id="IPR050211">
    <property type="entry name" value="FOX_domain-containing"/>
</dbReference>
<feature type="compositionally biased region" description="Low complexity" evidence="4">
    <location>
        <begin position="517"/>
        <end position="535"/>
    </location>
</feature>
<evidence type="ECO:0000259" key="5">
    <source>
        <dbReference type="PROSITE" id="PS50039"/>
    </source>
</evidence>
<feature type="compositionally biased region" description="Low complexity" evidence="4">
    <location>
        <begin position="224"/>
        <end position="248"/>
    </location>
</feature>
<evidence type="ECO:0000256" key="4">
    <source>
        <dbReference type="SAM" id="MobiDB-lite"/>
    </source>
</evidence>
<protein>
    <recommendedName>
        <fullName evidence="5">Fork-head domain-containing protein</fullName>
    </recommendedName>
</protein>
<feature type="compositionally biased region" description="Basic and acidic residues" evidence="4">
    <location>
        <begin position="456"/>
        <end position="477"/>
    </location>
</feature>
<proteinExistence type="predicted"/>
<evidence type="ECO:0000313" key="6">
    <source>
        <dbReference type="EMBL" id="KIM85049.1"/>
    </source>
</evidence>
<feature type="compositionally biased region" description="Polar residues" evidence="4">
    <location>
        <begin position="88"/>
        <end position="114"/>
    </location>
</feature>
<feature type="region of interest" description="Disordered" evidence="4">
    <location>
        <begin position="221"/>
        <end position="248"/>
    </location>
</feature>
<dbReference type="PROSITE" id="PS50039">
    <property type="entry name" value="FORK_HEAD_3"/>
    <property type="match status" value="1"/>
</dbReference>
<name>A0A0C3FZ55_PILCF</name>
<dbReference type="Gene3D" id="1.10.10.10">
    <property type="entry name" value="Winged helix-like DNA-binding domain superfamily/Winged helix DNA-binding domain"/>
    <property type="match status" value="1"/>
</dbReference>
<reference evidence="7" key="2">
    <citation type="submission" date="2015-01" db="EMBL/GenBank/DDBJ databases">
        <title>Evolutionary Origins and Diversification of the Mycorrhizal Mutualists.</title>
        <authorList>
            <consortium name="DOE Joint Genome Institute"/>
            <consortium name="Mycorrhizal Genomics Consortium"/>
            <person name="Kohler A."/>
            <person name="Kuo A."/>
            <person name="Nagy L.G."/>
            <person name="Floudas D."/>
            <person name="Copeland A."/>
            <person name="Barry K.W."/>
            <person name="Cichocki N."/>
            <person name="Veneault-Fourrey C."/>
            <person name="LaButti K."/>
            <person name="Lindquist E.A."/>
            <person name="Lipzen A."/>
            <person name="Lundell T."/>
            <person name="Morin E."/>
            <person name="Murat C."/>
            <person name="Riley R."/>
            <person name="Ohm R."/>
            <person name="Sun H."/>
            <person name="Tunlid A."/>
            <person name="Henrissat B."/>
            <person name="Grigoriev I.V."/>
            <person name="Hibbett D.S."/>
            <person name="Martin F."/>
        </authorList>
    </citation>
    <scope>NUCLEOTIDE SEQUENCE [LARGE SCALE GENOMIC DNA]</scope>
    <source>
        <strain evidence="7">F 1598</strain>
    </source>
</reference>
<reference evidence="6 7" key="1">
    <citation type="submission" date="2014-04" db="EMBL/GenBank/DDBJ databases">
        <authorList>
            <consortium name="DOE Joint Genome Institute"/>
            <person name="Kuo A."/>
            <person name="Tarkka M."/>
            <person name="Buscot F."/>
            <person name="Kohler A."/>
            <person name="Nagy L.G."/>
            <person name="Floudas D."/>
            <person name="Copeland A."/>
            <person name="Barry K.W."/>
            <person name="Cichocki N."/>
            <person name="Veneault-Fourrey C."/>
            <person name="LaButti K."/>
            <person name="Lindquist E.A."/>
            <person name="Lipzen A."/>
            <person name="Lundell T."/>
            <person name="Morin E."/>
            <person name="Murat C."/>
            <person name="Sun H."/>
            <person name="Tunlid A."/>
            <person name="Henrissat B."/>
            <person name="Grigoriev I.V."/>
            <person name="Hibbett D.S."/>
            <person name="Martin F."/>
            <person name="Nordberg H.P."/>
            <person name="Cantor M.N."/>
            <person name="Hua S.X."/>
        </authorList>
    </citation>
    <scope>NUCLEOTIDE SEQUENCE [LARGE SCALE GENOMIC DNA]</scope>
    <source>
        <strain evidence="6 7">F 1598</strain>
    </source>
</reference>
<dbReference type="Proteomes" id="UP000054166">
    <property type="component" value="Unassembled WGS sequence"/>
</dbReference>
<feature type="compositionally biased region" description="Low complexity" evidence="4">
    <location>
        <begin position="434"/>
        <end position="447"/>
    </location>
</feature>
<dbReference type="EMBL" id="KN832986">
    <property type="protein sequence ID" value="KIM85049.1"/>
    <property type="molecule type" value="Genomic_DNA"/>
</dbReference>
<evidence type="ECO:0000256" key="3">
    <source>
        <dbReference type="PROSITE-ProRule" id="PRU00089"/>
    </source>
</evidence>
<keyword evidence="1 3" id="KW-0238">DNA-binding</keyword>
<dbReference type="STRING" id="765440.A0A0C3FZ55"/>
<feature type="region of interest" description="Disordered" evidence="4">
    <location>
        <begin position="31"/>
        <end position="202"/>
    </location>
</feature>
<dbReference type="InterPro" id="IPR001766">
    <property type="entry name" value="Fork_head_dom"/>
</dbReference>
<dbReference type="InterPro" id="IPR036390">
    <property type="entry name" value="WH_DNA-bd_sf"/>
</dbReference>
<feature type="region of interest" description="Disordered" evidence="4">
    <location>
        <begin position="389"/>
        <end position="536"/>
    </location>
</feature>
<dbReference type="PANTHER" id="PTHR11829">
    <property type="entry name" value="FORKHEAD BOX PROTEIN"/>
    <property type="match status" value="1"/>
</dbReference>
<sequence>MPPRSNFPIGIHNYIDYLNANVNQLNLYNIPHSRDQTSGDSEPGSPASSHGGDRTAQTARIPVNSGADVEHDQSFSNYPFPDQCSRVPAQSDNPATGVNSTFLSTTSQPRPTSTAEREEHGYTASPTESVHSDQSASLSPYSGYSSGHSAQSGSSDGHYDPHTTQRPSTHPQLYRRQDDHGPSLNIEYRPAAPGPRPQHYYRMSEDGYQGVLAPEVLDADADIPGVSSQGSSPGSHESPTLYSIASSSTSSTPAVGLRHLPWPSIHPPPSNEAEQYLRHQMSLPRDKPVNLWALKDPPNRGKPSQPYPELIKLAIFGSSNKKLTLQEIYKALMDRFEWFKDNSGEMAWKNSIRHNLSLNKVFVNIPRPITEPGKGSYWRLDLSQGEGYKRPRIRKSRAQQREAAHQQMAQQRTVEQRAAGVSAAPPRGEVSPRTASSSTYSLTTTSSIDEANIDPQLRDQGHRVGERRIRSTPRRAEAVSPYPLRKTPSPVLPLVASRAQQRKQQQTVSEPLTTGYSSSSSSAPPSPLQQQNLQSRHQRELMPLHLQRELLPEVSEPLAPYHSSESRSELLSPLQMPRDLLVELSAPVAQPQYGRPPMGQPPPGHSYYNSRAPTDGTYYDNDGSGHTWNK</sequence>
<feature type="domain" description="Fork-head" evidence="5">
    <location>
        <begin position="302"/>
        <end position="398"/>
    </location>
</feature>
<feature type="DNA-binding region" description="Fork-head" evidence="3">
    <location>
        <begin position="302"/>
        <end position="398"/>
    </location>
</feature>
<comment type="subcellular location">
    <subcellularLocation>
        <location evidence="3">Nucleus</location>
    </subcellularLocation>
</comment>
<dbReference type="PRINTS" id="PR00053">
    <property type="entry name" value="FORKHEAD"/>
</dbReference>
<feature type="compositionally biased region" description="Low complexity" evidence="4">
    <location>
        <begin position="135"/>
        <end position="156"/>
    </location>
</feature>
<keyword evidence="2 3" id="KW-0539">Nucleus</keyword>
<feature type="compositionally biased region" description="Polar residues" evidence="4">
    <location>
        <begin position="498"/>
        <end position="516"/>
    </location>
</feature>
<feature type="compositionally biased region" description="Polar residues" evidence="4">
    <location>
        <begin position="124"/>
        <end position="134"/>
    </location>
</feature>
<dbReference type="GO" id="GO:0005634">
    <property type="term" value="C:nucleus"/>
    <property type="evidence" value="ECO:0007669"/>
    <property type="project" value="UniProtKB-SubCell"/>
</dbReference>
<evidence type="ECO:0000256" key="2">
    <source>
        <dbReference type="ARBA" id="ARBA00023242"/>
    </source>
</evidence>
<dbReference type="InterPro" id="IPR030456">
    <property type="entry name" value="TF_fork_head_CS_2"/>
</dbReference>
<dbReference type="SMART" id="SM00339">
    <property type="entry name" value="FH"/>
    <property type="match status" value="1"/>
</dbReference>
<organism evidence="6 7">
    <name type="scientific">Piloderma croceum (strain F 1598)</name>
    <dbReference type="NCBI Taxonomy" id="765440"/>
    <lineage>
        <taxon>Eukaryota</taxon>
        <taxon>Fungi</taxon>
        <taxon>Dikarya</taxon>
        <taxon>Basidiomycota</taxon>
        <taxon>Agaricomycotina</taxon>
        <taxon>Agaricomycetes</taxon>
        <taxon>Agaricomycetidae</taxon>
        <taxon>Atheliales</taxon>
        <taxon>Atheliaceae</taxon>
        <taxon>Piloderma</taxon>
    </lineage>
</organism>
<dbReference type="InterPro" id="IPR036388">
    <property type="entry name" value="WH-like_DNA-bd_sf"/>
</dbReference>